<dbReference type="InterPro" id="IPR035994">
    <property type="entry name" value="Nucleoside_phosphorylase_sf"/>
</dbReference>
<name>A0A1H0LLW3_9CLOT</name>
<keyword evidence="5 8" id="KW-0328">Glycosyltransferase</keyword>
<comment type="subunit">
    <text evidence="4">Homotrimer.</text>
</comment>
<dbReference type="UniPathway" id="UPA00606"/>
<comment type="catalytic activity">
    <reaction evidence="7">
        <text>a purine 2'-deoxy-D-ribonucleoside + phosphate = a purine nucleobase + 2-deoxy-alpha-D-ribose 1-phosphate</text>
        <dbReference type="Rhea" id="RHEA:36431"/>
        <dbReference type="ChEBI" id="CHEBI:26386"/>
        <dbReference type="ChEBI" id="CHEBI:43474"/>
        <dbReference type="ChEBI" id="CHEBI:57259"/>
        <dbReference type="ChEBI" id="CHEBI:142361"/>
        <dbReference type="EC" id="2.4.2.1"/>
    </reaction>
</comment>
<evidence type="ECO:0000256" key="9">
    <source>
        <dbReference type="PIRSR" id="PIRSR000477-2"/>
    </source>
</evidence>
<evidence type="ECO:0000256" key="2">
    <source>
        <dbReference type="ARBA" id="ARBA00005058"/>
    </source>
</evidence>
<dbReference type="NCBIfam" id="NF006054">
    <property type="entry name" value="PRK08202.1"/>
    <property type="match status" value="1"/>
</dbReference>
<dbReference type="Pfam" id="PF01048">
    <property type="entry name" value="PNP_UDP_1"/>
    <property type="match status" value="1"/>
</dbReference>
<evidence type="ECO:0000256" key="1">
    <source>
        <dbReference type="ARBA" id="ARBA00002678"/>
    </source>
</evidence>
<dbReference type="InterPro" id="IPR000845">
    <property type="entry name" value="Nucleoside_phosphorylase_d"/>
</dbReference>
<evidence type="ECO:0000256" key="6">
    <source>
        <dbReference type="ARBA" id="ARBA00022679"/>
    </source>
</evidence>
<dbReference type="EMBL" id="FNJM01000001">
    <property type="protein sequence ID" value="SDO69202.1"/>
    <property type="molecule type" value="Genomic_DNA"/>
</dbReference>
<feature type="binding site" evidence="9">
    <location>
        <position position="236"/>
    </location>
    <ligand>
        <name>a purine D-ribonucleoside</name>
        <dbReference type="ChEBI" id="CHEBI:142355"/>
    </ligand>
</feature>
<protein>
    <recommendedName>
        <fullName evidence="8">Purine nucleoside phosphorylase</fullName>
        <ecNumber evidence="8">2.4.2.1</ecNumber>
    </recommendedName>
    <alternativeName>
        <fullName evidence="8">Inosine-guanosine phosphorylase</fullName>
    </alternativeName>
</protein>
<dbReference type="Proteomes" id="UP000198597">
    <property type="component" value="Unassembled WGS sequence"/>
</dbReference>
<feature type="binding site" evidence="9">
    <location>
        <position position="114"/>
    </location>
    <ligand>
        <name>phosphate</name>
        <dbReference type="ChEBI" id="CHEBI:43474"/>
    </ligand>
</feature>
<evidence type="ECO:0000256" key="3">
    <source>
        <dbReference type="ARBA" id="ARBA00006751"/>
    </source>
</evidence>
<sequence length="278" mass="31148">MDNMYEKVLESTRYIKSKIDLMPKIGVVLGSGLGDLVDSIENKEYINYEDIPNFPRSTVKGHNGRLVFGKIKDTYVLAMQGRFHYFEGYTMKEVAYPIYVMKQLGIEKVIITNACGGINTSFKPGTLMIINDFINLVSDNPLIGINDERFGTRFPDMSEPFKLELIDKAKKIADEIGVEYKEGVYAGVMGPYYETAAEIRSIRNQGGDAVGMSTVPETIAANYLGIDVLGISCITNMATGIQKQKHSHENVIEIAQKASIDFFRWIAKVIEAMDEIKR</sequence>
<dbReference type="NCBIfam" id="TIGR01700">
    <property type="entry name" value="PNPH"/>
    <property type="match status" value="1"/>
</dbReference>
<feature type="binding site" evidence="9">
    <location>
        <position position="194"/>
    </location>
    <ligand>
        <name>a purine D-ribonucleoside</name>
        <dbReference type="ChEBI" id="CHEBI:142355"/>
    </ligand>
</feature>
<evidence type="ECO:0000256" key="4">
    <source>
        <dbReference type="ARBA" id="ARBA00011233"/>
    </source>
</evidence>
<dbReference type="PANTHER" id="PTHR11904">
    <property type="entry name" value="METHYLTHIOADENOSINE/PURINE NUCLEOSIDE PHOSPHORYLASE"/>
    <property type="match status" value="1"/>
</dbReference>
<comment type="pathway">
    <text evidence="2 8">Purine metabolism; purine nucleoside salvage.</text>
</comment>
<evidence type="ECO:0000313" key="12">
    <source>
        <dbReference type="Proteomes" id="UP000198597"/>
    </source>
</evidence>
<dbReference type="STRING" id="94869.SAMN04488529_101132"/>
<dbReference type="Gene3D" id="3.40.50.1580">
    <property type="entry name" value="Nucleoside phosphorylase domain"/>
    <property type="match status" value="1"/>
</dbReference>
<organism evidence="11 12">
    <name type="scientific">Clostridium gasigenes</name>
    <dbReference type="NCBI Taxonomy" id="94869"/>
    <lineage>
        <taxon>Bacteria</taxon>
        <taxon>Bacillati</taxon>
        <taxon>Bacillota</taxon>
        <taxon>Clostridia</taxon>
        <taxon>Eubacteriales</taxon>
        <taxon>Clostridiaceae</taxon>
        <taxon>Clostridium</taxon>
    </lineage>
</organism>
<feature type="binding site" evidence="9">
    <location>
        <position position="31"/>
    </location>
    <ligand>
        <name>phosphate</name>
        <dbReference type="ChEBI" id="CHEBI:43474"/>
    </ligand>
</feature>
<dbReference type="CDD" id="cd09009">
    <property type="entry name" value="PNP-EcPNPII_like"/>
    <property type="match status" value="1"/>
</dbReference>
<dbReference type="GO" id="GO:0005737">
    <property type="term" value="C:cytoplasm"/>
    <property type="evidence" value="ECO:0007669"/>
    <property type="project" value="TreeGrafter"/>
</dbReference>
<dbReference type="InterPro" id="IPR011270">
    <property type="entry name" value="Pur_Nuc_Pase_Ino/Guo-sp"/>
</dbReference>
<dbReference type="NCBIfam" id="TIGR01697">
    <property type="entry name" value="PNPH-PUNA-XAPA"/>
    <property type="match status" value="1"/>
</dbReference>
<dbReference type="SUPFAM" id="SSF53167">
    <property type="entry name" value="Purine and uridine phosphorylases"/>
    <property type="match status" value="1"/>
</dbReference>
<evidence type="ECO:0000256" key="7">
    <source>
        <dbReference type="ARBA" id="ARBA00048556"/>
    </source>
</evidence>
<feature type="binding site" evidence="9">
    <location>
        <position position="62"/>
    </location>
    <ligand>
        <name>phosphate</name>
        <dbReference type="ChEBI" id="CHEBI:43474"/>
    </ligand>
</feature>
<dbReference type="AlphaFoldDB" id="A0A1H0LLW3"/>
<evidence type="ECO:0000313" key="11">
    <source>
        <dbReference type="EMBL" id="SDO69202.1"/>
    </source>
</evidence>
<feature type="domain" description="Nucleoside phosphorylase" evidence="10">
    <location>
        <begin position="24"/>
        <end position="270"/>
    </location>
</feature>
<evidence type="ECO:0000256" key="8">
    <source>
        <dbReference type="PIRNR" id="PIRNR000477"/>
    </source>
</evidence>
<dbReference type="PIRSF" id="PIRSF000477">
    <property type="entry name" value="PurNPase"/>
    <property type="match status" value="1"/>
</dbReference>
<keyword evidence="12" id="KW-1185">Reference proteome</keyword>
<proteinExistence type="inferred from homology"/>
<dbReference type="InterPro" id="IPR011268">
    <property type="entry name" value="Purine_phosphorylase"/>
</dbReference>
<comment type="function">
    <text evidence="1">The purine nucleoside phosphorylases catalyze the phosphorolytic breakdown of the N-glycosidic bond in the beta-(deoxy)ribonucleoside molecules, with the formation of the corresponding free purine bases and pentose-1-phosphate. Cleaves guanosine, inosine, 2'-deoxyguanosine and 2'-deoxyinosine.</text>
</comment>
<dbReference type="GO" id="GO:0009116">
    <property type="term" value="P:nucleoside metabolic process"/>
    <property type="evidence" value="ECO:0007669"/>
    <property type="project" value="InterPro"/>
</dbReference>
<dbReference type="PROSITE" id="PS01240">
    <property type="entry name" value="PNP_MTAP_2"/>
    <property type="match status" value="1"/>
</dbReference>
<feature type="binding site" evidence="9">
    <location>
        <begin position="82"/>
        <end position="84"/>
    </location>
    <ligand>
        <name>phosphate</name>
        <dbReference type="ChEBI" id="CHEBI:43474"/>
    </ligand>
</feature>
<gene>
    <name evidence="11" type="ORF">SAMN04488529_101132</name>
</gene>
<evidence type="ECO:0000259" key="10">
    <source>
        <dbReference type="Pfam" id="PF01048"/>
    </source>
</evidence>
<reference evidence="11 12" key="1">
    <citation type="submission" date="2016-10" db="EMBL/GenBank/DDBJ databases">
        <authorList>
            <person name="de Groot N.N."/>
        </authorList>
    </citation>
    <scope>NUCLEOTIDE SEQUENCE [LARGE SCALE GENOMIC DNA]</scope>
    <source>
        <strain evidence="11 12">DSM 12272</strain>
    </source>
</reference>
<dbReference type="InterPro" id="IPR018099">
    <property type="entry name" value="Purine_phosphorylase-2_CS"/>
</dbReference>
<comment type="similarity">
    <text evidence="3 8">Belongs to the PNP/MTAP phosphorylase family.</text>
</comment>
<dbReference type="PANTHER" id="PTHR11904:SF9">
    <property type="entry name" value="PURINE NUCLEOSIDE PHOSPHORYLASE-RELATED"/>
    <property type="match status" value="1"/>
</dbReference>
<dbReference type="GO" id="GO:0004731">
    <property type="term" value="F:purine-nucleoside phosphorylase activity"/>
    <property type="evidence" value="ECO:0007669"/>
    <property type="project" value="UniProtKB-EC"/>
</dbReference>
<keyword evidence="6 8" id="KW-0808">Transferase</keyword>
<evidence type="ECO:0000256" key="5">
    <source>
        <dbReference type="ARBA" id="ARBA00022676"/>
    </source>
</evidence>
<feature type="binding site" evidence="9">
    <location>
        <position position="213"/>
    </location>
    <ligand>
        <name>phosphate</name>
        <dbReference type="ChEBI" id="CHEBI:43474"/>
    </ligand>
</feature>
<accession>A0A1H0LLW3</accession>
<dbReference type="EC" id="2.4.2.1" evidence="8"/>